<dbReference type="AlphaFoldDB" id="A0A4S8KRY1"/>
<proteinExistence type="predicted"/>
<dbReference type="Pfam" id="PF07969">
    <property type="entry name" value="Amidohydro_3"/>
    <property type="match status" value="1"/>
</dbReference>
<dbReference type="InterPro" id="IPR013108">
    <property type="entry name" value="Amidohydro_3"/>
</dbReference>
<reference evidence="2 3" key="1">
    <citation type="journal article" date="2019" name="Nat. Ecol. Evol.">
        <title>Megaphylogeny resolves global patterns of mushroom evolution.</title>
        <authorList>
            <person name="Varga T."/>
            <person name="Krizsan K."/>
            <person name="Foldi C."/>
            <person name="Dima B."/>
            <person name="Sanchez-Garcia M."/>
            <person name="Sanchez-Ramirez S."/>
            <person name="Szollosi G.J."/>
            <person name="Szarkandi J.G."/>
            <person name="Papp V."/>
            <person name="Albert L."/>
            <person name="Andreopoulos W."/>
            <person name="Angelini C."/>
            <person name="Antonin V."/>
            <person name="Barry K.W."/>
            <person name="Bougher N.L."/>
            <person name="Buchanan P."/>
            <person name="Buyck B."/>
            <person name="Bense V."/>
            <person name="Catcheside P."/>
            <person name="Chovatia M."/>
            <person name="Cooper J."/>
            <person name="Damon W."/>
            <person name="Desjardin D."/>
            <person name="Finy P."/>
            <person name="Geml J."/>
            <person name="Haridas S."/>
            <person name="Hughes K."/>
            <person name="Justo A."/>
            <person name="Karasinski D."/>
            <person name="Kautmanova I."/>
            <person name="Kiss B."/>
            <person name="Kocsube S."/>
            <person name="Kotiranta H."/>
            <person name="LaButti K.M."/>
            <person name="Lechner B.E."/>
            <person name="Liimatainen K."/>
            <person name="Lipzen A."/>
            <person name="Lukacs Z."/>
            <person name="Mihaltcheva S."/>
            <person name="Morgado L.N."/>
            <person name="Niskanen T."/>
            <person name="Noordeloos M.E."/>
            <person name="Ohm R.A."/>
            <person name="Ortiz-Santana B."/>
            <person name="Ovrebo C."/>
            <person name="Racz N."/>
            <person name="Riley R."/>
            <person name="Savchenko A."/>
            <person name="Shiryaev A."/>
            <person name="Soop K."/>
            <person name="Spirin V."/>
            <person name="Szebenyi C."/>
            <person name="Tomsovsky M."/>
            <person name="Tulloss R.E."/>
            <person name="Uehling J."/>
            <person name="Grigoriev I.V."/>
            <person name="Vagvolgyi C."/>
            <person name="Papp T."/>
            <person name="Martin F.M."/>
            <person name="Miettinen O."/>
            <person name="Hibbett D.S."/>
            <person name="Nagy L.G."/>
        </authorList>
    </citation>
    <scope>NUCLEOTIDE SEQUENCE [LARGE SCALE GENOMIC DNA]</scope>
    <source>
        <strain evidence="2 3">CBS 962.96</strain>
    </source>
</reference>
<sequence>MPALSVTTPTALFSIHSRFEKAVEQGIDIRTLRSRIEHAQIMIEDLERIGRLEVIPSIQPAHATDDMWYGEQGLGPNGVRVLYAFRKLINSGARITLGSNITVASILLKVSMLIRYLLGRPAQISRSRKKADYVVLSKDIMKIKPKEILEVEVLATVMDGKGVYVKQDTYTFAYKVWLKKLYIVDDEISRKIWV</sequence>
<protein>
    <recommendedName>
        <fullName evidence="1">Amidohydrolase 3 domain-containing protein</fullName>
    </recommendedName>
</protein>
<gene>
    <name evidence="2" type="ORF">K435DRAFT_811449</name>
</gene>
<accession>A0A4S8KRY1</accession>
<dbReference type="EMBL" id="ML180173">
    <property type="protein sequence ID" value="THU78557.1"/>
    <property type="molecule type" value="Genomic_DNA"/>
</dbReference>
<organism evidence="2 3">
    <name type="scientific">Dendrothele bispora (strain CBS 962.96)</name>
    <dbReference type="NCBI Taxonomy" id="1314807"/>
    <lineage>
        <taxon>Eukaryota</taxon>
        <taxon>Fungi</taxon>
        <taxon>Dikarya</taxon>
        <taxon>Basidiomycota</taxon>
        <taxon>Agaricomycotina</taxon>
        <taxon>Agaricomycetes</taxon>
        <taxon>Agaricomycetidae</taxon>
        <taxon>Agaricales</taxon>
        <taxon>Agaricales incertae sedis</taxon>
        <taxon>Dendrothele</taxon>
    </lineage>
</organism>
<dbReference type="Proteomes" id="UP000297245">
    <property type="component" value="Unassembled WGS sequence"/>
</dbReference>
<keyword evidence="3" id="KW-1185">Reference proteome</keyword>
<dbReference type="PANTHER" id="PTHR22642:SF2">
    <property type="entry name" value="PROTEIN LONG AFTER FAR-RED 3"/>
    <property type="match status" value="1"/>
</dbReference>
<dbReference type="PANTHER" id="PTHR22642">
    <property type="entry name" value="IMIDAZOLONEPROPIONASE"/>
    <property type="match status" value="1"/>
</dbReference>
<feature type="domain" description="Amidohydrolase 3" evidence="1">
    <location>
        <begin position="33"/>
        <end position="99"/>
    </location>
</feature>
<dbReference type="OrthoDB" id="3501663at2759"/>
<evidence type="ECO:0000259" key="1">
    <source>
        <dbReference type="Pfam" id="PF07969"/>
    </source>
</evidence>
<evidence type="ECO:0000313" key="3">
    <source>
        <dbReference type="Proteomes" id="UP000297245"/>
    </source>
</evidence>
<dbReference type="Gene3D" id="3.20.20.140">
    <property type="entry name" value="Metal-dependent hydrolases"/>
    <property type="match status" value="1"/>
</dbReference>
<evidence type="ECO:0000313" key="2">
    <source>
        <dbReference type="EMBL" id="THU78557.1"/>
    </source>
</evidence>
<name>A0A4S8KRY1_DENBC</name>